<dbReference type="Proteomes" id="UP000196655">
    <property type="component" value="Unassembled WGS sequence"/>
</dbReference>
<organism evidence="10 11">
    <name type="scientific">Inquilinus limosus</name>
    <dbReference type="NCBI Taxonomy" id="171674"/>
    <lineage>
        <taxon>Bacteria</taxon>
        <taxon>Pseudomonadati</taxon>
        <taxon>Pseudomonadota</taxon>
        <taxon>Alphaproteobacteria</taxon>
        <taxon>Rhodospirillales</taxon>
        <taxon>Rhodospirillaceae</taxon>
        <taxon>Inquilinus</taxon>
    </lineage>
</organism>
<keyword evidence="5 8" id="KW-0812">Transmembrane</keyword>
<dbReference type="Pfam" id="PF13231">
    <property type="entry name" value="PMT_2"/>
    <property type="match status" value="1"/>
</dbReference>
<evidence type="ECO:0000256" key="3">
    <source>
        <dbReference type="ARBA" id="ARBA00022676"/>
    </source>
</evidence>
<evidence type="ECO:0000256" key="5">
    <source>
        <dbReference type="ARBA" id="ARBA00022692"/>
    </source>
</evidence>
<evidence type="ECO:0000256" key="1">
    <source>
        <dbReference type="ARBA" id="ARBA00004651"/>
    </source>
</evidence>
<evidence type="ECO:0000256" key="4">
    <source>
        <dbReference type="ARBA" id="ARBA00022679"/>
    </source>
</evidence>
<comment type="caution">
    <text evidence="10">The sequence shown here is derived from an EMBL/GenBank/DDBJ whole genome shotgun (WGS) entry which is preliminary data.</text>
</comment>
<gene>
    <name evidence="10" type="ORF">BWR60_14440</name>
</gene>
<protein>
    <recommendedName>
        <fullName evidence="9">Glycosyltransferase RgtA/B/C/D-like domain-containing protein</fullName>
    </recommendedName>
</protein>
<keyword evidence="4" id="KW-0808">Transferase</keyword>
<feature type="transmembrane region" description="Helical" evidence="8">
    <location>
        <begin position="284"/>
        <end position="302"/>
    </location>
</feature>
<dbReference type="InterPro" id="IPR050297">
    <property type="entry name" value="LipidA_mod_glycosyltrf_83"/>
</dbReference>
<keyword evidence="6 8" id="KW-1133">Transmembrane helix</keyword>
<name>A0A211ZM69_9PROT</name>
<dbReference type="STRING" id="1122125.GCA_000423185_02995"/>
<evidence type="ECO:0000256" key="6">
    <source>
        <dbReference type="ARBA" id="ARBA00022989"/>
    </source>
</evidence>
<evidence type="ECO:0000313" key="10">
    <source>
        <dbReference type="EMBL" id="OWJ66378.1"/>
    </source>
</evidence>
<keyword evidence="2" id="KW-1003">Cell membrane</keyword>
<feature type="transmembrane region" description="Helical" evidence="8">
    <location>
        <begin position="42"/>
        <end position="62"/>
    </location>
</feature>
<comment type="subcellular location">
    <subcellularLocation>
        <location evidence="1">Cell membrane</location>
        <topology evidence="1">Multi-pass membrane protein</topology>
    </subcellularLocation>
</comment>
<dbReference type="AlphaFoldDB" id="A0A211ZM69"/>
<proteinExistence type="predicted"/>
<evidence type="ECO:0000256" key="8">
    <source>
        <dbReference type="SAM" id="Phobius"/>
    </source>
</evidence>
<feature type="transmembrane region" description="Helical" evidence="8">
    <location>
        <begin position="107"/>
        <end position="128"/>
    </location>
</feature>
<keyword evidence="3" id="KW-0328">Glycosyltransferase</keyword>
<dbReference type="PANTHER" id="PTHR33908">
    <property type="entry name" value="MANNOSYLTRANSFERASE YKCB-RELATED"/>
    <property type="match status" value="1"/>
</dbReference>
<dbReference type="GO" id="GO:0016763">
    <property type="term" value="F:pentosyltransferase activity"/>
    <property type="evidence" value="ECO:0007669"/>
    <property type="project" value="TreeGrafter"/>
</dbReference>
<feature type="domain" description="Glycosyltransferase RgtA/B/C/D-like" evidence="9">
    <location>
        <begin position="86"/>
        <end position="246"/>
    </location>
</feature>
<evidence type="ECO:0000256" key="7">
    <source>
        <dbReference type="ARBA" id="ARBA00023136"/>
    </source>
</evidence>
<feature type="transmembrane region" description="Helical" evidence="8">
    <location>
        <begin position="382"/>
        <end position="401"/>
    </location>
</feature>
<keyword evidence="7 8" id="KW-0472">Membrane</keyword>
<sequence>MFQSSSDIVSIEAASSASVTDSPVSLGMHRSGATPTAGIRTAWVLAFVSAGFAAWTLLPAWLAGNLHPDTLEGLYWGQHWLWGYHKHPPLAAWSSELVHAVFGSANWAYYALSQAFIAAAFAGIWLLARDIAGRRAALAAVILLALTHYTTYATPRFNPNVVQFAFWAWTMALFWRAFTRDRAVWWVLTGIAAGLGLLAKYSIGVLLATLLAYLLLSPAGRRHFVRPGLYLGLAACLLVIAPHLLWLVRNDFVPLGYLAERSDGTLIGPAGHIVGPLAFLGDQAFAIVPMLLAALIGLGASGRDQATSIAHLARRRLRSPAGLYLAFVYLVPIAVLAFASAATGIRIRTMWGMSFVLALPPLLALLLPGLAAPGPAAGRLRAFALTAAPAFMVAFIVLMLVKPGLSGAPNIMNLDGPALSAAAESLWQRSQPGAPGTVIGTIPEAGTISLYGSARPQVFEDADPTLSPWVDPERLVHDGAVYASRREPVPGRPIAGLCPQDITAYAWPARTALGTPLASRTVWLAVLPGRDSPAITCPAP</sequence>
<dbReference type="EMBL" id="NHON01000024">
    <property type="protein sequence ID" value="OWJ66378.1"/>
    <property type="molecule type" value="Genomic_DNA"/>
</dbReference>
<dbReference type="GO" id="GO:0005886">
    <property type="term" value="C:plasma membrane"/>
    <property type="evidence" value="ECO:0007669"/>
    <property type="project" value="UniProtKB-SubCell"/>
</dbReference>
<keyword evidence="11" id="KW-1185">Reference proteome</keyword>
<accession>A0A211ZM69</accession>
<dbReference type="InterPro" id="IPR038731">
    <property type="entry name" value="RgtA/B/C-like"/>
</dbReference>
<dbReference type="OrthoDB" id="7671407at2"/>
<evidence type="ECO:0000313" key="11">
    <source>
        <dbReference type="Proteomes" id="UP000196655"/>
    </source>
</evidence>
<feature type="transmembrane region" description="Helical" evidence="8">
    <location>
        <begin position="183"/>
        <end position="216"/>
    </location>
</feature>
<dbReference type="PANTHER" id="PTHR33908:SF9">
    <property type="entry name" value="BLL5595 PROTEIN"/>
    <property type="match status" value="1"/>
</dbReference>
<feature type="transmembrane region" description="Helical" evidence="8">
    <location>
        <begin position="323"/>
        <end position="345"/>
    </location>
</feature>
<reference evidence="11" key="1">
    <citation type="submission" date="2017-05" db="EMBL/GenBank/DDBJ databases">
        <authorList>
            <person name="Macchi M."/>
            <person name="Festa S."/>
            <person name="Coppotelli B.M."/>
            <person name="Morelli I.S."/>
        </authorList>
    </citation>
    <scope>NUCLEOTIDE SEQUENCE [LARGE SCALE GENOMIC DNA]</scope>
    <source>
        <strain evidence="11">I</strain>
    </source>
</reference>
<dbReference type="GO" id="GO:0009103">
    <property type="term" value="P:lipopolysaccharide biosynthetic process"/>
    <property type="evidence" value="ECO:0007669"/>
    <property type="project" value="UniProtKB-ARBA"/>
</dbReference>
<evidence type="ECO:0000256" key="2">
    <source>
        <dbReference type="ARBA" id="ARBA00022475"/>
    </source>
</evidence>
<feature type="transmembrane region" description="Helical" evidence="8">
    <location>
        <begin position="228"/>
        <end position="248"/>
    </location>
</feature>
<evidence type="ECO:0000259" key="9">
    <source>
        <dbReference type="Pfam" id="PF13231"/>
    </source>
</evidence>
<feature type="transmembrane region" description="Helical" evidence="8">
    <location>
        <begin position="351"/>
        <end position="370"/>
    </location>
</feature>